<feature type="compositionally biased region" description="Basic and acidic residues" evidence="6">
    <location>
        <begin position="20"/>
        <end position="39"/>
    </location>
</feature>
<evidence type="ECO:0000256" key="3">
    <source>
        <dbReference type="ARBA" id="ARBA00022490"/>
    </source>
</evidence>
<reference evidence="7" key="1">
    <citation type="submission" date="2020-12" db="EMBL/GenBank/DDBJ databases">
        <authorList>
            <consortium name="Molecular Ecology Group"/>
        </authorList>
    </citation>
    <scope>NUCLEOTIDE SEQUENCE</scope>
    <source>
        <strain evidence="7">TBG_1078</strain>
    </source>
</reference>
<dbReference type="AlphaFoldDB" id="A0A811Z508"/>
<evidence type="ECO:0000256" key="1">
    <source>
        <dbReference type="ARBA" id="ARBA00004496"/>
    </source>
</evidence>
<dbReference type="InterPro" id="IPR021156">
    <property type="entry name" value="TF_A-like/BEX"/>
</dbReference>
<comment type="caution">
    <text evidence="7">The sequence shown here is derived from an EMBL/GenBank/DDBJ whole genome shotgun (WGS) entry which is preliminary data.</text>
</comment>
<evidence type="ECO:0000313" key="7">
    <source>
        <dbReference type="EMBL" id="CAD7682544.1"/>
    </source>
</evidence>
<keyword evidence="4" id="KW-0862">Zinc</keyword>
<dbReference type="EMBL" id="CAJHUB010000754">
    <property type="protein sequence ID" value="CAD7682544.1"/>
    <property type="molecule type" value="Genomic_DNA"/>
</dbReference>
<evidence type="ECO:0000256" key="4">
    <source>
        <dbReference type="ARBA" id="ARBA00022833"/>
    </source>
</evidence>
<dbReference type="InterPro" id="IPR007623">
    <property type="entry name" value="BEX"/>
</dbReference>
<comment type="subcellular location">
    <subcellularLocation>
        <location evidence="1">Cytoplasm</location>
    </subcellularLocation>
</comment>
<dbReference type="GO" id="GO:0005634">
    <property type="term" value="C:nucleus"/>
    <property type="evidence" value="ECO:0007669"/>
    <property type="project" value="TreeGrafter"/>
</dbReference>
<evidence type="ECO:0000256" key="2">
    <source>
        <dbReference type="ARBA" id="ARBA00010976"/>
    </source>
</evidence>
<keyword evidence="8" id="KW-1185">Reference proteome</keyword>
<organism evidence="7 8">
    <name type="scientific">Nyctereutes procyonoides</name>
    <name type="common">Raccoon dog</name>
    <name type="synonym">Canis procyonoides</name>
    <dbReference type="NCBI Taxonomy" id="34880"/>
    <lineage>
        <taxon>Eukaryota</taxon>
        <taxon>Metazoa</taxon>
        <taxon>Chordata</taxon>
        <taxon>Craniata</taxon>
        <taxon>Vertebrata</taxon>
        <taxon>Euteleostomi</taxon>
        <taxon>Mammalia</taxon>
        <taxon>Eutheria</taxon>
        <taxon>Laurasiatheria</taxon>
        <taxon>Carnivora</taxon>
        <taxon>Caniformia</taxon>
        <taxon>Canidae</taxon>
        <taxon>Nyctereutes</taxon>
    </lineage>
</organism>
<dbReference type="PANTHER" id="PTHR13987">
    <property type="entry name" value="PROTEIN BEX4"/>
    <property type="match status" value="1"/>
</dbReference>
<gene>
    <name evidence="7" type="ORF">NYPRO_LOCUS15336</name>
</gene>
<accession>A0A811Z508</accession>
<dbReference type="PANTHER" id="PTHR13987:SF3">
    <property type="entry name" value="PROTEIN BEX4"/>
    <property type="match status" value="1"/>
</dbReference>
<feature type="region of interest" description="Disordered" evidence="6">
    <location>
        <begin position="1"/>
        <end position="39"/>
    </location>
</feature>
<sequence length="67" mass="8019">MMSKEKQAVKNLNVENAQQENEREEQAIPNRHIDHNEVGDDVEKFIGQMMGIRRKTKEQQMRHHKCF</sequence>
<evidence type="ECO:0000313" key="8">
    <source>
        <dbReference type="Proteomes" id="UP000645828"/>
    </source>
</evidence>
<proteinExistence type="inferred from homology"/>
<dbReference type="Proteomes" id="UP000645828">
    <property type="component" value="Unassembled WGS sequence"/>
</dbReference>
<dbReference type="Pfam" id="PF04538">
    <property type="entry name" value="BEX"/>
    <property type="match status" value="1"/>
</dbReference>
<evidence type="ECO:0000256" key="6">
    <source>
        <dbReference type="SAM" id="MobiDB-lite"/>
    </source>
</evidence>
<keyword evidence="3" id="KW-0963">Cytoplasm</keyword>
<comment type="similarity">
    <text evidence="2">Belongs to the BEX family.</text>
</comment>
<evidence type="ECO:0000256" key="5">
    <source>
        <dbReference type="ARBA" id="ARBA00022843"/>
    </source>
</evidence>
<dbReference type="GO" id="GO:0005737">
    <property type="term" value="C:cytoplasm"/>
    <property type="evidence" value="ECO:0007669"/>
    <property type="project" value="UniProtKB-SubCell"/>
</dbReference>
<protein>
    <submittedName>
        <fullName evidence="7">(raccoon dog) hypothetical protein</fullName>
    </submittedName>
</protein>
<name>A0A811Z508_NYCPR</name>
<keyword evidence="5" id="KW-0832">Ubl conjugation</keyword>